<sequence>MEIQKTKLKDLDTVMEIYNEARQFMKDNGNPFQWGDNHPSRELINCDIEKGISYVCIDSGEIVGVFCLLTVAEPTYEKIYNGSWLNDKPYVTIHRLAAIGGRGIATFCINWCIRNFGNVRADTHKDNIPMQKVFSKTGFKQCGTIYLADGTERIAYQNNMANKEA</sequence>
<dbReference type="PROSITE" id="PS51186">
    <property type="entry name" value="GNAT"/>
    <property type="match status" value="1"/>
</dbReference>
<evidence type="ECO:0000259" key="1">
    <source>
        <dbReference type="PROSITE" id="PS51186"/>
    </source>
</evidence>
<protein>
    <recommendedName>
        <fullName evidence="1">N-acetyltransferase domain-containing protein</fullName>
    </recommendedName>
</protein>
<dbReference type="GO" id="GO:0016747">
    <property type="term" value="F:acyltransferase activity, transferring groups other than amino-acyl groups"/>
    <property type="evidence" value="ECO:0007669"/>
    <property type="project" value="InterPro"/>
</dbReference>
<dbReference type="EMBL" id="FOCG01000001">
    <property type="protein sequence ID" value="SEM46080.1"/>
    <property type="molecule type" value="Genomic_DNA"/>
</dbReference>
<organism evidence="2 3">
    <name type="scientific">Hydrogenoanaerobacterium saccharovorans</name>
    <dbReference type="NCBI Taxonomy" id="474960"/>
    <lineage>
        <taxon>Bacteria</taxon>
        <taxon>Bacillati</taxon>
        <taxon>Bacillota</taxon>
        <taxon>Clostridia</taxon>
        <taxon>Eubacteriales</taxon>
        <taxon>Oscillospiraceae</taxon>
        <taxon>Hydrogenoanaerobacterium</taxon>
    </lineage>
</organism>
<evidence type="ECO:0000313" key="3">
    <source>
        <dbReference type="Proteomes" id="UP000199158"/>
    </source>
</evidence>
<reference evidence="2 3" key="1">
    <citation type="submission" date="2016-10" db="EMBL/GenBank/DDBJ databases">
        <authorList>
            <person name="de Groot N.N."/>
        </authorList>
    </citation>
    <scope>NUCLEOTIDE SEQUENCE [LARGE SCALE GENOMIC DNA]</scope>
    <source>
        <strain evidence="2 3">CGMCC 1.5070</strain>
    </source>
</reference>
<dbReference type="InterPro" id="IPR016181">
    <property type="entry name" value="Acyl_CoA_acyltransferase"/>
</dbReference>
<gene>
    <name evidence="2" type="ORF">SAMN05216180_0073</name>
</gene>
<dbReference type="AlphaFoldDB" id="A0A1H7YJ05"/>
<evidence type="ECO:0000313" key="2">
    <source>
        <dbReference type="EMBL" id="SEM46080.1"/>
    </source>
</evidence>
<dbReference type="RefSeq" id="WP_092750535.1">
    <property type="nucleotide sequence ID" value="NZ_FOCG01000001.1"/>
</dbReference>
<name>A0A1H7YJ05_9FIRM</name>
<dbReference type="OrthoDB" id="9796381at2"/>
<dbReference type="InterPro" id="IPR000182">
    <property type="entry name" value="GNAT_dom"/>
</dbReference>
<dbReference type="Pfam" id="PF00583">
    <property type="entry name" value="Acetyltransf_1"/>
    <property type="match status" value="1"/>
</dbReference>
<accession>A0A1H7YJ05</accession>
<dbReference type="STRING" id="474960.SAMN05216180_0073"/>
<dbReference type="Proteomes" id="UP000199158">
    <property type="component" value="Unassembled WGS sequence"/>
</dbReference>
<dbReference type="Gene3D" id="3.40.630.30">
    <property type="match status" value="1"/>
</dbReference>
<keyword evidence="3" id="KW-1185">Reference proteome</keyword>
<dbReference type="SUPFAM" id="SSF55729">
    <property type="entry name" value="Acyl-CoA N-acyltransferases (Nat)"/>
    <property type="match status" value="1"/>
</dbReference>
<proteinExistence type="predicted"/>
<feature type="domain" description="N-acetyltransferase" evidence="1">
    <location>
        <begin position="1"/>
        <end position="161"/>
    </location>
</feature>